<feature type="compositionally biased region" description="Polar residues" evidence="1">
    <location>
        <begin position="211"/>
        <end position="221"/>
    </location>
</feature>
<keyword evidence="4" id="KW-1185">Reference proteome</keyword>
<dbReference type="GO" id="GO:0000122">
    <property type="term" value="P:negative regulation of transcription by RNA polymerase II"/>
    <property type="evidence" value="ECO:0007669"/>
    <property type="project" value="TreeGrafter"/>
</dbReference>
<gene>
    <name evidence="3" type="ORF">EX30DRAFT_165553</name>
</gene>
<accession>A0A4S2MRZ4</accession>
<evidence type="ECO:0000313" key="4">
    <source>
        <dbReference type="Proteomes" id="UP000298138"/>
    </source>
</evidence>
<feature type="compositionally biased region" description="Basic and acidic residues" evidence="1">
    <location>
        <begin position="100"/>
        <end position="136"/>
    </location>
</feature>
<feature type="region of interest" description="Disordered" evidence="1">
    <location>
        <begin position="412"/>
        <end position="438"/>
    </location>
</feature>
<dbReference type="PANTHER" id="PTHR28014:SF1">
    <property type="entry name" value="NEGATIVE REGULATOR OF RAS-CAMP PATHWAY"/>
    <property type="match status" value="1"/>
</dbReference>
<feature type="compositionally biased region" description="Low complexity" evidence="1">
    <location>
        <begin position="421"/>
        <end position="434"/>
    </location>
</feature>
<dbReference type="InterPro" id="IPR021711">
    <property type="entry name" value="DUF3295"/>
</dbReference>
<dbReference type="InParanoid" id="A0A4S2MRZ4"/>
<feature type="region of interest" description="Disordered" evidence="1">
    <location>
        <begin position="496"/>
        <end position="540"/>
    </location>
</feature>
<feature type="domain" description="DUF3295" evidence="2">
    <location>
        <begin position="53"/>
        <end position="552"/>
    </location>
</feature>
<feature type="compositionally biased region" description="Acidic residues" evidence="1">
    <location>
        <begin position="306"/>
        <end position="343"/>
    </location>
</feature>
<feature type="compositionally biased region" description="Polar residues" evidence="1">
    <location>
        <begin position="290"/>
        <end position="303"/>
    </location>
</feature>
<evidence type="ECO:0000259" key="2">
    <source>
        <dbReference type="Pfam" id="PF11702"/>
    </source>
</evidence>
<dbReference type="GO" id="GO:0031930">
    <property type="term" value="P:mitochondria-nucleus signaling pathway"/>
    <property type="evidence" value="ECO:0007669"/>
    <property type="project" value="TreeGrafter"/>
</dbReference>
<feature type="compositionally biased region" description="Basic and acidic residues" evidence="1">
    <location>
        <begin position="504"/>
        <end position="540"/>
    </location>
</feature>
<feature type="compositionally biased region" description="Low complexity" evidence="1">
    <location>
        <begin position="167"/>
        <end position="179"/>
    </location>
</feature>
<dbReference type="PANTHER" id="PTHR28014">
    <property type="entry name" value="NEGATIVE REGULATOR OF RAS-CAMP PATHWAY"/>
    <property type="match status" value="1"/>
</dbReference>
<dbReference type="OrthoDB" id="5054775at2759"/>
<feature type="compositionally biased region" description="Basic and acidic residues" evidence="1">
    <location>
        <begin position="148"/>
        <end position="166"/>
    </location>
</feature>
<protein>
    <submittedName>
        <fullName evidence="3">DUF1752-domain-containing protein</fullName>
    </submittedName>
</protein>
<dbReference type="EMBL" id="ML220144">
    <property type="protein sequence ID" value="TGZ78228.1"/>
    <property type="molecule type" value="Genomic_DNA"/>
</dbReference>
<sequence length="552" mass="62397">MSWRLWNRETFCCDDAVRPMSPSPSTRSKTIRRQRPPPPLMRQSKSSESARYSDMPELSSSVESAPSDEEQEVRAGPDTTRSSSNNNSNTGGRPCIFRQDSLERYRGKGRHMTPDHLARIMEDIDRRKTQPEEWKRQSRKTSPVPPPQKEKEKEKDHHQQPQHHSDSSPSPAMAAGSASLHSSNDSQEQEGGASSLRSTHSVVRGFCPGRISSSYRSSTNVAAKASPPPPTQPKAATTTGQPPKKKPIFFLGSSSSPSDDDDLEENYHTSKRKSKHASQIASGVRRPNGSKRTSFVENVSSRQLYYDDDDEDDEDDDDFITDDDDDISESALEDESDWEDSTDEDAKRHHHHQEQNPLDFRRVDSRPNLVSRRSLLSTMLHEPDRAAALQAEAMKSDPVLRRHVSSATFLESAQIQHQQRSPHLSPHPQQLQPPGTSRPIIMTTSNTHTYSAAPTPTLLSPRTTRRNMLQTELTASLRQNLLWERQQKNIVAAKMQRRHTAHGGLDKVREYPKGKGEREGDKGDKEGEGEQGRGNSWKEIEERRWDYHAMGW</sequence>
<dbReference type="Proteomes" id="UP000298138">
    <property type="component" value="Unassembled WGS sequence"/>
</dbReference>
<evidence type="ECO:0000256" key="1">
    <source>
        <dbReference type="SAM" id="MobiDB-lite"/>
    </source>
</evidence>
<dbReference type="InterPro" id="IPR053043">
    <property type="entry name" value="Ras-cAMP_regulatory"/>
</dbReference>
<name>A0A4S2MRZ4_9PEZI</name>
<dbReference type="GO" id="GO:0006808">
    <property type="term" value="P:regulation of nitrogen utilization"/>
    <property type="evidence" value="ECO:0007669"/>
    <property type="project" value="TreeGrafter"/>
</dbReference>
<proteinExistence type="predicted"/>
<dbReference type="GO" id="GO:0005737">
    <property type="term" value="C:cytoplasm"/>
    <property type="evidence" value="ECO:0007669"/>
    <property type="project" value="TreeGrafter"/>
</dbReference>
<feature type="compositionally biased region" description="Low complexity" evidence="1">
    <location>
        <begin position="233"/>
        <end position="242"/>
    </location>
</feature>
<evidence type="ECO:0000313" key="3">
    <source>
        <dbReference type="EMBL" id="TGZ78228.1"/>
    </source>
</evidence>
<organism evidence="3 4">
    <name type="scientific">Ascodesmis nigricans</name>
    <dbReference type="NCBI Taxonomy" id="341454"/>
    <lineage>
        <taxon>Eukaryota</taxon>
        <taxon>Fungi</taxon>
        <taxon>Dikarya</taxon>
        <taxon>Ascomycota</taxon>
        <taxon>Pezizomycotina</taxon>
        <taxon>Pezizomycetes</taxon>
        <taxon>Pezizales</taxon>
        <taxon>Ascodesmidaceae</taxon>
        <taxon>Ascodesmis</taxon>
    </lineage>
</organism>
<dbReference type="STRING" id="341454.A0A4S2MRZ4"/>
<feature type="region of interest" description="Disordered" evidence="1">
    <location>
        <begin position="15"/>
        <end position="365"/>
    </location>
</feature>
<reference evidence="3 4" key="1">
    <citation type="submission" date="2019-04" db="EMBL/GenBank/DDBJ databases">
        <title>Comparative genomics and transcriptomics to analyze fruiting body development in filamentous ascomycetes.</title>
        <authorList>
            <consortium name="DOE Joint Genome Institute"/>
            <person name="Lutkenhaus R."/>
            <person name="Traeger S."/>
            <person name="Breuer J."/>
            <person name="Kuo A."/>
            <person name="Lipzen A."/>
            <person name="Pangilinan J."/>
            <person name="Dilworth D."/>
            <person name="Sandor L."/>
            <person name="Poggeler S."/>
            <person name="Barry K."/>
            <person name="Grigoriev I.V."/>
            <person name="Nowrousian M."/>
        </authorList>
    </citation>
    <scope>NUCLEOTIDE SEQUENCE [LARGE SCALE GENOMIC DNA]</scope>
    <source>
        <strain evidence="3 4">CBS 389.68</strain>
    </source>
</reference>
<dbReference type="AlphaFoldDB" id="A0A4S2MRZ4"/>
<dbReference type="Pfam" id="PF11702">
    <property type="entry name" value="DUF3295"/>
    <property type="match status" value="1"/>
</dbReference>